<protein>
    <submittedName>
        <fullName evidence="4">3-oxoacyl-[acyl-carrier protein] reductase</fullName>
        <ecNumber evidence="4">1.1.1.100</ecNumber>
    </submittedName>
</protein>
<keyword evidence="4" id="KW-0560">Oxidoreductase</keyword>
<sequence length="247" mass="26645">MLLRDQVAVVTGATRGIGRAAMERLAAEGASVVGVYNSSDKLAEELQSELALRGSDVRMFKGSVTDRSFIASMMKQVYDELGRMDILVNNAGISDDQLALMMSEEQWDTVFRTNFTGTCICCQEAIPYMAAGGGGKVVNVVSVSGVYGREAQVNYAASKGAIIGLTKMLARRYAADGIRLNALAPGMITTQMTDKVPLEKQHNFLRHTNMNRMGTAEEIAGSIVYLASPLSDYVSDHVLKADGGFLR</sequence>
<name>A0ABS4IR34_9BACL</name>
<accession>A0ABS4IR34</accession>
<dbReference type="PRINTS" id="PR00081">
    <property type="entry name" value="GDHRDH"/>
</dbReference>
<dbReference type="PRINTS" id="PR00080">
    <property type="entry name" value="SDRFAMILY"/>
</dbReference>
<dbReference type="EMBL" id="JAGGLB010000003">
    <property type="protein sequence ID" value="MBP1989983.1"/>
    <property type="molecule type" value="Genomic_DNA"/>
</dbReference>
<dbReference type="Gene3D" id="3.40.50.720">
    <property type="entry name" value="NAD(P)-binding Rossmann-like Domain"/>
    <property type="match status" value="1"/>
</dbReference>
<feature type="domain" description="Ketoreductase" evidence="3">
    <location>
        <begin position="6"/>
        <end position="186"/>
    </location>
</feature>
<keyword evidence="5" id="KW-1185">Reference proteome</keyword>
<evidence type="ECO:0000313" key="5">
    <source>
        <dbReference type="Proteomes" id="UP001519287"/>
    </source>
</evidence>
<evidence type="ECO:0000256" key="1">
    <source>
        <dbReference type="ARBA" id="ARBA00006484"/>
    </source>
</evidence>
<dbReference type="Pfam" id="PF00106">
    <property type="entry name" value="adh_short"/>
    <property type="match status" value="1"/>
</dbReference>
<dbReference type="InterPro" id="IPR020904">
    <property type="entry name" value="Sc_DH/Rdtase_CS"/>
</dbReference>
<dbReference type="Proteomes" id="UP001519287">
    <property type="component" value="Unassembled WGS sequence"/>
</dbReference>
<dbReference type="PANTHER" id="PTHR42879:SF2">
    <property type="entry name" value="3-OXOACYL-[ACYL-CARRIER-PROTEIN] REDUCTASE FABG"/>
    <property type="match status" value="1"/>
</dbReference>
<dbReference type="SUPFAM" id="SSF51735">
    <property type="entry name" value="NAD(P)-binding Rossmann-fold domains"/>
    <property type="match status" value="1"/>
</dbReference>
<proteinExistence type="inferred from homology"/>
<evidence type="ECO:0000313" key="4">
    <source>
        <dbReference type="EMBL" id="MBP1989983.1"/>
    </source>
</evidence>
<dbReference type="NCBIfam" id="NF009466">
    <property type="entry name" value="PRK12826.1-2"/>
    <property type="match status" value="1"/>
</dbReference>
<dbReference type="InterPro" id="IPR036291">
    <property type="entry name" value="NAD(P)-bd_dom_sf"/>
</dbReference>
<evidence type="ECO:0000259" key="3">
    <source>
        <dbReference type="SMART" id="SM00822"/>
    </source>
</evidence>
<dbReference type="EC" id="1.1.1.100" evidence="4"/>
<dbReference type="SMART" id="SM00822">
    <property type="entry name" value="PKS_KR"/>
    <property type="match status" value="1"/>
</dbReference>
<dbReference type="PANTHER" id="PTHR42879">
    <property type="entry name" value="3-OXOACYL-(ACYL-CARRIER-PROTEIN) REDUCTASE"/>
    <property type="match status" value="1"/>
</dbReference>
<dbReference type="InterPro" id="IPR057326">
    <property type="entry name" value="KR_dom"/>
</dbReference>
<dbReference type="InterPro" id="IPR050259">
    <property type="entry name" value="SDR"/>
</dbReference>
<gene>
    <name evidence="4" type="ORF">J2Z66_001581</name>
</gene>
<dbReference type="InterPro" id="IPR002347">
    <property type="entry name" value="SDR_fam"/>
</dbReference>
<dbReference type="GO" id="GO:0004316">
    <property type="term" value="F:3-oxoacyl-[acyl-carrier-protein] reductase (NADPH) activity"/>
    <property type="evidence" value="ECO:0007669"/>
    <property type="project" value="UniProtKB-EC"/>
</dbReference>
<comment type="similarity">
    <text evidence="1 2">Belongs to the short-chain dehydrogenases/reductases (SDR) family.</text>
</comment>
<evidence type="ECO:0000256" key="2">
    <source>
        <dbReference type="RuleBase" id="RU000363"/>
    </source>
</evidence>
<dbReference type="RefSeq" id="WP_209970746.1">
    <property type="nucleotide sequence ID" value="NZ_JAGGLB010000003.1"/>
</dbReference>
<organism evidence="4 5">
    <name type="scientific">Paenibacillus eucommiae</name>
    <dbReference type="NCBI Taxonomy" id="1355755"/>
    <lineage>
        <taxon>Bacteria</taxon>
        <taxon>Bacillati</taxon>
        <taxon>Bacillota</taxon>
        <taxon>Bacilli</taxon>
        <taxon>Bacillales</taxon>
        <taxon>Paenibacillaceae</taxon>
        <taxon>Paenibacillus</taxon>
    </lineage>
</organism>
<comment type="caution">
    <text evidence="4">The sequence shown here is derived from an EMBL/GenBank/DDBJ whole genome shotgun (WGS) entry which is preliminary data.</text>
</comment>
<reference evidence="4 5" key="1">
    <citation type="submission" date="2021-03" db="EMBL/GenBank/DDBJ databases">
        <title>Genomic Encyclopedia of Type Strains, Phase IV (KMG-IV): sequencing the most valuable type-strain genomes for metagenomic binning, comparative biology and taxonomic classification.</title>
        <authorList>
            <person name="Goeker M."/>
        </authorList>
    </citation>
    <scope>NUCLEOTIDE SEQUENCE [LARGE SCALE GENOMIC DNA]</scope>
    <source>
        <strain evidence="4 5">DSM 26048</strain>
    </source>
</reference>
<dbReference type="PROSITE" id="PS00061">
    <property type="entry name" value="ADH_SHORT"/>
    <property type="match status" value="1"/>
</dbReference>